<dbReference type="EMBL" id="BQNB010009731">
    <property type="protein sequence ID" value="GJS67626.1"/>
    <property type="molecule type" value="Genomic_DNA"/>
</dbReference>
<dbReference type="Proteomes" id="UP001151760">
    <property type="component" value="Unassembled WGS sequence"/>
</dbReference>
<evidence type="ECO:0008006" key="3">
    <source>
        <dbReference type="Google" id="ProtNLM"/>
    </source>
</evidence>
<organism evidence="1 2">
    <name type="scientific">Tanacetum coccineum</name>
    <dbReference type="NCBI Taxonomy" id="301880"/>
    <lineage>
        <taxon>Eukaryota</taxon>
        <taxon>Viridiplantae</taxon>
        <taxon>Streptophyta</taxon>
        <taxon>Embryophyta</taxon>
        <taxon>Tracheophyta</taxon>
        <taxon>Spermatophyta</taxon>
        <taxon>Magnoliopsida</taxon>
        <taxon>eudicotyledons</taxon>
        <taxon>Gunneridae</taxon>
        <taxon>Pentapetalae</taxon>
        <taxon>asterids</taxon>
        <taxon>campanulids</taxon>
        <taxon>Asterales</taxon>
        <taxon>Asteraceae</taxon>
        <taxon>Asteroideae</taxon>
        <taxon>Anthemideae</taxon>
        <taxon>Anthemidinae</taxon>
        <taxon>Tanacetum</taxon>
    </lineage>
</organism>
<proteinExistence type="predicted"/>
<reference evidence="1" key="1">
    <citation type="journal article" date="2022" name="Int. J. Mol. Sci.">
        <title>Draft Genome of Tanacetum Coccineum: Genomic Comparison of Closely Related Tanacetum-Family Plants.</title>
        <authorList>
            <person name="Yamashiro T."/>
            <person name="Shiraishi A."/>
            <person name="Nakayama K."/>
            <person name="Satake H."/>
        </authorList>
    </citation>
    <scope>NUCLEOTIDE SEQUENCE</scope>
</reference>
<keyword evidence="2" id="KW-1185">Reference proteome</keyword>
<comment type="caution">
    <text evidence="1">The sequence shown here is derived from an EMBL/GenBank/DDBJ whole genome shotgun (WGS) entry which is preliminary data.</text>
</comment>
<name>A0ABQ4XRC1_9ASTR</name>
<accession>A0ABQ4XRC1</accession>
<reference evidence="1" key="2">
    <citation type="submission" date="2022-01" db="EMBL/GenBank/DDBJ databases">
        <authorList>
            <person name="Yamashiro T."/>
            <person name="Shiraishi A."/>
            <person name="Satake H."/>
            <person name="Nakayama K."/>
        </authorList>
    </citation>
    <scope>NUCLEOTIDE SEQUENCE</scope>
</reference>
<sequence>MVNRRAKSRITNCDILTRKGPITLKVYREDDTSEIIPEFKASDLHLGEWREVVKACPNKKGKGWTSIYKQIQERIDYLCKTEAELGIDLDKPLSEQDPLDRLNDLANKKRKHADDIHDFFRANKRLKILLPFKTLEIFSNTPCYILYRLFDLTKVQVLRRLGSIFTSVYAAVQKLKKAFEVKQHVSTSVKEIDNVQLGIVNQAELKLLPKAFFSFCTAA</sequence>
<gene>
    <name evidence="1" type="ORF">Tco_0682190</name>
</gene>
<protein>
    <recommendedName>
        <fullName evidence="3">Transposase</fullName>
    </recommendedName>
</protein>
<evidence type="ECO:0000313" key="1">
    <source>
        <dbReference type="EMBL" id="GJS67626.1"/>
    </source>
</evidence>
<evidence type="ECO:0000313" key="2">
    <source>
        <dbReference type="Proteomes" id="UP001151760"/>
    </source>
</evidence>